<accession>A0ABQ5ICK4</accession>
<organism evidence="1 2">
    <name type="scientific">Tanacetum coccineum</name>
    <dbReference type="NCBI Taxonomy" id="301880"/>
    <lineage>
        <taxon>Eukaryota</taxon>
        <taxon>Viridiplantae</taxon>
        <taxon>Streptophyta</taxon>
        <taxon>Embryophyta</taxon>
        <taxon>Tracheophyta</taxon>
        <taxon>Spermatophyta</taxon>
        <taxon>Magnoliopsida</taxon>
        <taxon>eudicotyledons</taxon>
        <taxon>Gunneridae</taxon>
        <taxon>Pentapetalae</taxon>
        <taxon>asterids</taxon>
        <taxon>campanulids</taxon>
        <taxon>Asterales</taxon>
        <taxon>Asteraceae</taxon>
        <taxon>Asteroideae</taxon>
        <taxon>Anthemideae</taxon>
        <taxon>Anthemidinae</taxon>
        <taxon>Tanacetum</taxon>
    </lineage>
</organism>
<proteinExistence type="predicted"/>
<comment type="caution">
    <text evidence="1">The sequence shown here is derived from an EMBL/GenBank/DDBJ whole genome shotgun (WGS) entry which is preliminary data.</text>
</comment>
<reference evidence="1" key="1">
    <citation type="journal article" date="2022" name="Int. J. Mol. Sci.">
        <title>Draft Genome of Tanacetum Coccineum: Genomic Comparison of Closely Related Tanacetum-Family Plants.</title>
        <authorList>
            <person name="Yamashiro T."/>
            <person name="Shiraishi A."/>
            <person name="Nakayama K."/>
            <person name="Satake H."/>
        </authorList>
    </citation>
    <scope>NUCLEOTIDE SEQUENCE</scope>
</reference>
<dbReference type="EMBL" id="BQNB010020577">
    <property type="protein sequence ID" value="GJT97414.1"/>
    <property type="molecule type" value="Genomic_DNA"/>
</dbReference>
<keyword evidence="2" id="KW-1185">Reference proteome</keyword>
<reference evidence="1" key="2">
    <citation type="submission" date="2022-01" db="EMBL/GenBank/DDBJ databases">
        <authorList>
            <person name="Yamashiro T."/>
            <person name="Shiraishi A."/>
            <person name="Satake H."/>
            <person name="Nakayama K."/>
        </authorList>
    </citation>
    <scope>NUCLEOTIDE SEQUENCE</scope>
</reference>
<dbReference type="Proteomes" id="UP001151760">
    <property type="component" value="Unassembled WGS sequence"/>
</dbReference>
<name>A0ABQ5ICK4_9ASTR</name>
<evidence type="ECO:0000313" key="1">
    <source>
        <dbReference type="EMBL" id="GJT97414.1"/>
    </source>
</evidence>
<gene>
    <name evidence="1" type="ORF">Tco_1092932</name>
</gene>
<evidence type="ECO:0000313" key="2">
    <source>
        <dbReference type="Proteomes" id="UP001151760"/>
    </source>
</evidence>
<protein>
    <submittedName>
        <fullName evidence="1">Uncharacterized protein</fullName>
    </submittedName>
</protein>
<sequence>MVYRPKKTGTTPKKTKMVFEKDSESKVEEVRNKIANFMASKISKVNKGFIGGTGAENSSLNEQWKKSYGDDPYDDANFNTLSLTDAVVVRLQQEVLQLPRQST</sequence>